<reference evidence="1 2" key="1">
    <citation type="submission" date="2016-07" db="EMBL/GenBank/DDBJ databases">
        <title>Pervasive Adenine N6-methylation of Active Genes in Fungi.</title>
        <authorList>
            <consortium name="DOE Joint Genome Institute"/>
            <person name="Mondo S.J."/>
            <person name="Dannebaum R.O."/>
            <person name="Kuo R.C."/>
            <person name="Labutti K."/>
            <person name="Haridas S."/>
            <person name="Kuo A."/>
            <person name="Salamov A."/>
            <person name="Ahrendt S.R."/>
            <person name="Lipzen A."/>
            <person name="Sullivan W."/>
            <person name="Andreopoulos W.B."/>
            <person name="Clum A."/>
            <person name="Lindquist E."/>
            <person name="Daum C."/>
            <person name="Ramamoorthy G.K."/>
            <person name="Gryganskyi A."/>
            <person name="Culley D."/>
            <person name="Magnuson J.K."/>
            <person name="James T.Y."/>
            <person name="O'Malley M.A."/>
            <person name="Stajich J.E."/>
            <person name="Spatafora J.W."/>
            <person name="Visel A."/>
            <person name="Grigoriev I.V."/>
        </authorList>
    </citation>
    <scope>NUCLEOTIDE SEQUENCE [LARGE SCALE GENOMIC DNA]</scope>
    <source>
        <strain evidence="1 2">PL171</strain>
    </source>
</reference>
<gene>
    <name evidence="1" type="ORF">BCR44DRAFT_1449308</name>
</gene>
<dbReference type="AlphaFoldDB" id="A0A1Y2H6G6"/>
<comment type="caution">
    <text evidence="1">The sequence shown here is derived from an EMBL/GenBank/DDBJ whole genome shotgun (WGS) entry which is preliminary data.</text>
</comment>
<keyword evidence="2" id="KW-1185">Reference proteome</keyword>
<feature type="non-terminal residue" evidence="1">
    <location>
        <position position="1"/>
    </location>
</feature>
<evidence type="ECO:0000313" key="2">
    <source>
        <dbReference type="Proteomes" id="UP000193411"/>
    </source>
</evidence>
<name>A0A1Y2H6G6_9FUNG</name>
<proteinExistence type="predicted"/>
<dbReference type="EMBL" id="MCFL01000156">
    <property type="protein sequence ID" value="ORZ29581.1"/>
    <property type="molecule type" value="Genomic_DNA"/>
</dbReference>
<protein>
    <submittedName>
        <fullName evidence="1">Uncharacterized protein</fullName>
    </submittedName>
</protein>
<dbReference type="Proteomes" id="UP000193411">
    <property type="component" value="Unassembled WGS sequence"/>
</dbReference>
<sequence>CRGFVSLFVLPRECWLGQPNASVGLSCVVLCLFAPHSTTYHTSNVRMSHPHRDKHTAIVWAANAETGRKLQESHATRTI</sequence>
<organism evidence="1 2">
    <name type="scientific">Catenaria anguillulae PL171</name>
    <dbReference type="NCBI Taxonomy" id="765915"/>
    <lineage>
        <taxon>Eukaryota</taxon>
        <taxon>Fungi</taxon>
        <taxon>Fungi incertae sedis</taxon>
        <taxon>Blastocladiomycota</taxon>
        <taxon>Blastocladiomycetes</taxon>
        <taxon>Blastocladiales</taxon>
        <taxon>Catenariaceae</taxon>
        <taxon>Catenaria</taxon>
    </lineage>
</organism>
<accession>A0A1Y2H6G6</accession>
<evidence type="ECO:0000313" key="1">
    <source>
        <dbReference type="EMBL" id="ORZ29581.1"/>
    </source>
</evidence>